<feature type="transmembrane region" description="Helical" evidence="8">
    <location>
        <begin position="52"/>
        <end position="72"/>
    </location>
</feature>
<feature type="transmembrane region" description="Helical" evidence="8">
    <location>
        <begin position="228"/>
        <end position="247"/>
    </location>
</feature>
<keyword evidence="5 8" id="KW-1133">Transmembrane helix</keyword>
<evidence type="ECO:0000256" key="5">
    <source>
        <dbReference type="ARBA" id="ARBA00022989"/>
    </source>
</evidence>
<dbReference type="GO" id="GO:0097272">
    <property type="term" value="P:ammonium homeostasis"/>
    <property type="evidence" value="ECO:0007669"/>
    <property type="project" value="TreeGrafter"/>
</dbReference>
<comment type="similarity">
    <text evidence="2">Belongs to the ammonia transporter channel (TC 1.A.11.2) family.</text>
</comment>
<proteinExistence type="inferred from homology"/>
<comment type="caution">
    <text evidence="10">The sequence shown here is derived from an EMBL/GenBank/DDBJ whole genome shotgun (WGS) entry which is preliminary data.</text>
</comment>
<reference evidence="10" key="1">
    <citation type="journal article" date="2021" name="Antonie Van Leeuwenhoek">
        <title>Draft genome and description of Waterburya agarophytonicola gen. nov. sp. nov. (Pleurocapsales, Cyanobacteria): a seaweed symbiont.</title>
        <authorList>
            <person name="Bonthond G."/>
            <person name="Shalygin S."/>
            <person name="Bayer T."/>
            <person name="Weinberger F."/>
        </authorList>
    </citation>
    <scope>NUCLEOTIDE SEQUENCE</scope>
    <source>
        <strain evidence="10">KI4</strain>
    </source>
</reference>
<evidence type="ECO:0000256" key="6">
    <source>
        <dbReference type="ARBA" id="ARBA00023136"/>
    </source>
</evidence>
<feature type="transmembrane region" description="Helical" evidence="8">
    <location>
        <begin position="342"/>
        <end position="364"/>
    </location>
</feature>
<organism evidence="10 11">
    <name type="scientific">Waterburya agarophytonicola KI4</name>
    <dbReference type="NCBI Taxonomy" id="2874699"/>
    <lineage>
        <taxon>Bacteria</taxon>
        <taxon>Bacillati</taxon>
        <taxon>Cyanobacteriota</taxon>
        <taxon>Cyanophyceae</taxon>
        <taxon>Pleurocapsales</taxon>
        <taxon>Hyellaceae</taxon>
        <taxon>Waterburya</taxon>
        <taxon>Waterburya agarophytonicola</taxon>
    </lineage>
</organism>
<dbReference type="Gene3D" id="1.10.3430.10">
    <property type="entry name" value="Ammonium transporter AmtB like domains"/>
    <property type="match status" value="1"/>
</dbReference>
<dbReference type="Proteomes" id="UP000729733">
    <property type="component" value="Unassembled WGS sequence"/>
</dbReference>
<dbReference type="SUPFAM" id="SSF111352">
    <property type="entry name" value="Ammonium transporter"/>
    <property type="match status" value="1"/>
</dbReference>
<feature type="transmembrane region" description="Helical" evidence="8">
    <location>
        <begin position="384"/>
        <end position="413"/>
    </location>
</feature>
<accession>A0A964BNP1</accession>
<feature type="transmembrane region" description="Helical" evidence="8">
    <location>
        <begin position="113"/>
        <end position="134"/>
    </location>
</feature>
<feature type="transmembrane region" description="Helical" evidence="8">
    <location>
        <begin position="141"/>
        <end position="159"/>
    </location>
</feature>
<feature type="transmembrane region" description="Helical" evidence="8">
    <location>
        <begin position="312"/>
        <end position="330"/>
    </location>
</feature>
<evidence type="ECO:0000313" key="10">
    <source>
        <dbReference type="EMBL" id="MCC0176047.1"/>
    </source>
</evidence>
<keyword evidence="4 8" id="KW-0812">Transmembrane</keyword>
<dbReference type="PANTHER" id="PTHR11730:SF89">
    <property type="entry name" value="AMMONIUM TRANSPORTER SLL0108-RELATED"/>
    <property type="match status" value="1"/>
</dbReference>
<dbReference type="InterPro" id="IPR018047">
    <property type="entry name" value="Ammonium_transpt_CS"/>
</dbReference>
<keyword evidence="3" id="KW-0813">Transport</keyword>
<sequence length="467" mass="50984">MAQVAVITESEQLKTLWLVVAGSLIFFMNAGFAMLETGLCQVRNSTNVLAKNLIVFCVSILAFWILGFGLMFGNGNGWLGNTGLFFQAFDPPLQNGFGGGFDSLQILYPNQPWMVVFFFQLVFAGTTATIVSGAMAERVKFWAFFSFSFCLVAIAYPITGRWVWHPNGWLTTNFNFLDFAGSTVVHSVGGMAGLVGTILIGPRRGWQGYNPDATKGHRFNDSPQNFGYNNLSFATLGCLILWLGWLGFNGGSARSIAHIPHIIATTMLAGASGGVFVLLLRGLRSHKPALSLVINGILGGLVSITASSVYVSLAAAIIIGAVSSIWIILLEKLLEQLKIDDPVGAIPVHLGCGIWGTLAAGLFANQLPPYINYPVIRIEQIFAQAIGIIAINLATIIFSLIFWLLIGLIIYLLESINNTFKSSTNRSYSLGDRELNQNHFYRYLHFARKALRVSKEEEREGSDGTFS</sequence>
<evidence type="ECO:0000256" key="7">
    <source>
        <dbReference type="ARBA" id="ARBA00023177"/>
    </source>
</evidence>
<gene>
    <name evidence="10" type="ORF">I4641_03520</name>
</gene>
<evidence type="ECO:0000256" key="2">
    <source>
        <dbReference type="ARBA" id="ARBA00005887"/>
    </source>
</evidence>
<dbReference type="InterPro" id="IPR024041">
    <property type="entry name" value="NH4_transpt_AmtB-like_dom"/>
</dbReference>
<keyword evidence="11" id="KW-1185">Reference proteome</keyword>
<keyword evidence="7" id="KW-0924">Ammonia transport</keyword>
<dbReference type="GO" id="GO:0016020">
    <property type="term" value="C:membrane"/>
    <property type="evidence" value="ECO:0007669"/>
    <property type="project" value="UniProtKB-SubCell"/>
</dbReference>
<protein>
    <submittedName>
        <fullName evidence="10">Ammonium permease</fullName>
    </submittedName>
</protein>
<feature type="transmembrane region" description="Helical" evidence="8">
    <location>
        <begin position="259"/>
        <end position="280"/>
    </location>
</feature>
<keyword evidence="6 8" id="KW-0472">Membrane</keyword>
<feature type="domain" description="Ammonium transporter AmtB-like" evidence="9">
    <location>
        <begin position="16"/>
        <end position="413"/>
    </location>
</feature>
<evidence type="ECO:0000259" key="9">
    <source>
        <dbReference type="Pfam" id="PF00909"/>
    </source>
</evidence>
<dbReference type="EMBL" id="JADWDC010000006">
    <property type="protein sequence ID" value="MCC0176047.1"/>
    <property type="molecule type" value="Genomic_DNA"/>
</dbReference>
<comment type="subcellular location">
    <subcellularLocation>
        <location evidence="1">Membrane</location>
        <topology evidence="1">Multi-pass membrane protein</topology>
    </subcellularLocation>
</comment>
<evidence type="ECO:0000256" key="1">
    <source>
        <dbReference type="ARBA" id="ARBA00004141"/>
    </source>
</evidence>
<dbReference type="InterPro" id="IPR029020">
    <property type="entry name" value="Ammonium/urea_transptr"/>
</dbReference>
<dbReference type="GO" id="GO:0008519">
    <property type="term" value="F:ammonium channel activity"/>
    <property type="evidence" value="ECO:0007669"/>
    <property type="project" value="InterPro"/>
</dbReference>
<evidence type="ECO:0000313" key="11">
    <source>
        <dbReference type="Proteomes" id="UP000729733"/>
    </source>
</evidence>
<evidence type="ECO:0000256" key="8">
    <source>
        <dbReference type="SAM" id="Phobius"/>
    </source>
</evidence>
<feature type="transmembrane region" description="Helical" evidence="8">
    <location>
        <begin position="179"/>
        <end position="200"/>
    </location>
</feature>
<dbReference type="RefSeq" id="WP_229639082.1">
    <property type="nucleotide sequence ID" value="NZ_JADWDC010000006.1"/>
</dbReference>
<feature type="transmembrane region" description="Helical" evidence="8">
    <location>
        <begin position="16"/>
        <end position="40"/>
    </location>
</feature>
<evidence type="ECO:0000256" key="3">
    <source>
        <dbReference type="ARBA" id="ARBA00022448"/>
    </source>
</evidence>
<dbReference type="AlphaFoldDB" id="A0A964BNP1"/>
<dbReference type="PROSITE" id="PS01219">
    <property type="entry name" value="AMMONIUM_TRANSP"/>
    <property type="match status" value="1"/>
</dbReference>
<dbReference type="PANTHER" id="PTHR11730">
    <property type="entry name" value="AMMONIUM TRANSPORTER"/>
    <property type="match status" value="1"/>
</dbReference>
<evidence type="ECO:0000256" key="4">
    <source>
        <dbReference type="ARBA" id="ARBA00022692"/>
    </source>
</evidence>
<dbReference type="Pfam" id="PF00909">
    <property type="entry name" value="Ammonium_transp"/>
    <property type="match status" value="1"/>
</dbReference>
<name>A0A964BNP1_9CYAN</name>